<protein>
    <submittedName>
        <fullName evidence="7">Geranylgeranylglycerol-phosphate geranylgeranyltransferase</fullName>
    </submittedName>
</protein>
<reference evidence="8" key="1">
    <citation type="journal article" date="2019" name="Int. J. Syst. Evol. Microbiol.">
        <title>The Global Catalogue of Microorganisms (GCM) 10K type strain sequencing project: providing services to taxonomists for standard genome sequencing and annotation.</title>
        <authorList>
            <consortium name="The Broad Institute Genomics Platform"/>
            <consortium name="The Broad Institute Genome Sequencing Center for Infectious Disease"/>
            <person name="Wu L."/>
            <person name="Ma J."/>
        </authorList>
    </citation>
    <scope>NUCLEOTIDE SEQUENCE [LARGE SCALE GENOMIC DNA]</scope>
    <source>
        <strain evidence="8">CCUG 50349</strain>
    </source>
</reference>
<dbReference type="NCBIfam" id="NF009512">
    <property type="entry name" value="PRK12872.1-1"/>
    <property type="match status" value="1"/>
</dbReference>
<dbReference type="CDD" id="cd13961">
    <property type="entry name" value="PT_UbiA_DGGGPS"/>
    <property type="match status" value="1"/>
</dbReference>
<gene>
    <name evidence="7" type="ORF">ACFO3U_04455</name>
</gene>
<keyword evidence="5 6" id="KW-0472">Membrane</keyword>
<dbReference type="Gene3D" id="1.20.120.1780">
    <property type="entry name" value="UbiA prenyltransferase"/>
    <property type="match status" value="1"/>
</dbReference>
<evidence type="ECO:0000313" key="8">
    <source>
        <dbReference type="Proteomes" id="UP001595885"/>
    </source>
</evidence>
<comment type="caution">
    <text evidence="7">The sequence shown here is derived from an EMBL/GenBank/DDBJ whole genome shotgun (WGS) entry which is preliminary data.</text>
</comment>
<evidence type="ECO:0000256" key="2">
    <source>
        <dbReference type="ARBA" id="ARBA00022475"/>
    </source>
</evidence>
<evidence type="ECO:0000256" key="1">
    <source>
        <dbReference type="ARBA" id="ARBA00004141"/>
    </source>
</evidence>
<accession>A0ABV9P252</accession>
<feature type="transmembrane region" description="Helical" evidence="6">
    <location>
        <begin position="283"/>
        <end position="303"/>
    </location>
</feature>
<feature type="transmembrane region" description="Helical" evidence="6">
    <location>
        <begin position="113"/>
        <end position="129"/>
    </location>
</feature>
<feature type="transmembrane region" description="Helical" evidence="6">
    <location>
        <begin position="42"/>
        <end position="63"/>
    </location>
</feature>
<feature type="transmembrane region" description="Helical" evidence="6">
    <location>
        <begin position="141"/>
        <end position="163"/>
    </location>
</feature>
<keyword evidence="8" id="KW-1185">Reference proteome</keyword>
<dbReference type="InterPro" id="IPR000537">
    <property type="entry name" value="UbiA_prenyltransferase"/>
</dbReference>
<dbReference type="Pfam" id="PF01040">
    <property type="entry name" value="UbiA"/>
    <property type="match status" value="1"/>
</dbReference>
<dbReference type="Proteomes" id="UP001595885">
    <property type="component" value="Unassembled WGS sequence"/>
</dbReference>
<dbReference type="Gene3D" id="1.10.357.140">
    <property type="entry name" value="UbiA prenyltransferase"/>
    <property type="match status" value="1"/>
</dbReference>
<feature type="transmembrane region" description="Helical" evidence="6">
    <location>
        <begin position="12"/>
        <end position="30"/>
    </location>
</feature>
<feature type="transmembrane region" description="Helical" evidence="6">
    <location>
        <begin position="169"/>
        <end position="191"/>
    </location>
</feature>
<evidence type="ECO:0000256" key="3">
    <source>
        <dbReference type="ARBA" id="ARBA00022692"/>
    </source>
</evidence>
<name>A0ABV9P252_9FLAO</name>
<comment type="subcellular location">
    <subcellularLocation>
        <location evidence="1">Membrane</location>
        <topology evidence="1">Multi-pass membrane protein</topology>
    </subcellularLocation>
</comment>
<dbReference type="RefSeq" id="WP_379738528.1">
    <property type="nucleotide sequence ID" value="NZ_JBHSGW010000002.1"/>
</dbReference>
<evidence type="ECO:0000256" key="4">
    <source>
        <dbReference type="ARBA" id="ARBA00022989"/>
    </source>
</evidence>
<dbReference type="InterPro" id="IPR044878">
    <property type="entry name" value="UbiA_sf"/>
</dbReference>
<dbReference type="EMBL" id="JBHSGW010000002">
    <property type="protein sequence ID" value="MFC4739236.1"/>
    <property type="molecule type" value="Genomic_DNA"/>
</dbReference>
<keyword evidence="3 6" id="KW-0812">Transmembrane</keyword>
<dbReference type="PANTHER" id="PTHR42723">
    <property type="entry name" value="CHLOROPHYLL SYNTHASE"/>
    <property type="match status" value="1"/>
</dbReference>
<organism evidence="7 8">
    <name type="scientific">Flavobacterium ponti</name>
    <dbReference type="NCBI Taxonomy" id="665133"/>
    <lineage>
        <taxon>Bacteria</taxon>
        <taxon>Pseudomonadati</taxon>
        <taxon>Bacteroidota</taxon>
        <taxon>Flavobacteriia</taxon>
        <taxon>Flavobacteriales</taxon>
        <taxon>Flavobacteriaceae</taxon>
        <taxon>Flavobacterium</taxon>
    </lineage>
</organism>
<feature type="transmembrane region" description="Helical" evidence="6">
    <location>
        <begin position="88"/>
        <end position="107"/>
    </location>
</feature>
<evidence type="ECO:0000313" key="7">
    <source>
        <dbReference type="EMBL" id="MFC4739236.1"/>
    </source>
</evidence>
<keyword evidence="2" id="KW-1003">Cell membrane</keyword>
<dbReference type="PANTHER" id="PTHR42723:SF1">
    <property type="entry name" value="CHLOROPHYLL SYNTHASE, CHLOROPLASTIC"/>
    <property type="match status" value="1"/>
</dbReference>
<dbReference type="InterPro" id="IPR050475">
    <property type="entry name" value="Prenyltransferase_related"/>
</dbReference>
<keyword evidence="4 6" id="KW-1133">Transmembrane helix</keyword>
<feature type="transmembrane region" description="Helical" evidence="6">
    <location>
        <begin position="224"/>
        <end position="244"/>
    </location>
</feature>
<sequence>MKFLKLIRYQNLLIIALVQAVFHFGFLKQQDELILALNDVEFVLLIIATVCIAAAGYIINNIVDQETDTISKPEKVIVGKHISEKAAYNYYLAFNIVGVILGFFVANIIFKESFAAIFIVVSFVLYLYATQFKQSLLAGNFLVSFLVAFSIILVGVFDLYPVITPDNRQFLNVLFQIILDYSLFAFLLTFIREVVKDIEDYEGDLKTGMNTLPIVIGKEKTQKIIFGLSFIPLLALLYYLNANFTNLEYVIYYTLGLVVAPMLYFIVKLWQAKTQKDFNHLSTVLKFIMITGILSIIVITYNLNNLPKLG</sequence>
<evidence type="ECO:0000256" key="5">
    <source>
        <dbReference type="ARBA" id="ARBA00023136"/>
    </source>
</evidence>
<evidence type="ECO:0000256" key="6">
    <source>
        <dbReference type="SAM" id="Phobius"/>
    </source>
</evidence>
<proteinExistence type="predicted"/>
<feature type="transmembrane region" description="Helical" evidence="6">
    <location>
        <begin position="250"/>
        <end position="271"/>
    </location>
</feature>